<protein>
    <submittedName>
        <fullName evidence="3">Uncharacterized protein</fullName>
    </submittedName>
</protein>
<dbReference type="EMBL" id="JARK01001486">
    <property type="protein sequence ID" value="EYB96455.1"/>
    <property type="molecule type" value="Genomic_DNA"/>
</dbReference>
<reference evidence="4" key="1">
    <citation type="journal article" date="2015" name="Nat. Genet.">
        <title>The genome and transcriptome of the zoonotic hookworm Ancylostoma ceylanicum identify infection-specific gene families.</title>
        <authorList>
            <person name="Schwarz E.M."/>
            <person name="Hu Y."/>
            <person name="Antoshechkin I."/>
            <person name="Miller M.M."/>
            <person name="Sternberg P.W."/>
            <person name="Aroian R.V."/>
        </authorList>
    </citation>
    <scope>NUCLEOTIDE SEQUENCE</scope>
    <source>
        <strain evidence="4">HY135</strain>
    </source>
</reference>
<keyword evidence="2" id="KW-0812">Transmembrane</keyword>
<evidence type="ECO:0000313" key="3">
    <source>
        <dbReference type="EMBL" id="EYB96455.1"/>
    </source>
</evidence>
<sequence length="161" mass="18036">MPNQASDEGTDTKKQMGQSQKTATTNFYEMTPDSHETTTSQDQNSLEAAMSSSMEPELPPFSTANRYQSSLATTRIDTIPTISVTELTTKLIITTPRQRRKYQRDNNPDKFLNALIFVLFACVLILVVAIAFTLYFRFIRIDSTPKAQKRPPEAAPLNAPT</sequence>
<dbReference type="OrthoDB" id="5848670at2759"/>
<feature type="compositionally biased region" description="Polar residues" evidence="1">
    <location>
        <begin position="15"/>
        <end position="28"/>
    </location>
</feature>
<dbReference type="STRING" id="53326.A0A016T156"/>
<keyword evidence="2" id="KW-0472">Membrane</keyword>
<gene>
    <name evidence="3" type="primary">Acey_s0150.g2764</name>
    <name evidence="3" type="ORF">Y032_0150g2764</name>
</gene>
<evidence type="ECO:0000313" key="4">
    <source>
        <dbReference type="Proteomes" id="UP000024635"/>
    </source>
</evidence>
<dbReference type="AlphaFoldDB" id="A0A016T156"/>
<keyword evidence="2" id="KW-1133">Transmembrane helix</keyword>
<feature type="region of interest" description="Disordered" evidence="1">
    <location>
        <begin position="1"/>
        <end position="66"/>
    </location>
</feature>
<evidence type="ECO:0000256" key="1">
    <source>
        <dbReference type="SAM" id="MobiDB-lite"/>
    </source>
</evidence>
<proteinExistence type="predicted"/>
<feature type="transmembrane region" description="Helical" evidence="2">
    <location>
        <begin position="111"/>
        <end position="136"/>
    </location>
</feature>
<comment type="caution">
    <text evidence="3">The sequence shown here is derived from an EMBL/GenBank/DDBJ whole genome shotgun (WGS) entry which is preliminary data.</text>
</comment>
<keyword evidence="4" id="KW-1185">Reference proteome</keyword>
<name>A0A016T156_9BILA</name>
<organism evidence="3 4">
    <name type="scientific">Ancylostoma ceylanicum</name>
    <dbReference type="NCBI Taxonomy" id="53326"/>
    <lineage>
        <taxon>Eukaryota</taxon>
        <taxon>Metazoa</taxon>
        <taxon>Ecdysozoa</taxon>
        <taxon>Nematoda</taxon>
        <taxon>Chromadorea</taxon>
        <taxon>Rhabditida</taxon>
        <taxon>Rhabditina</taxon>
        <taxon>Rhabditomorpha</taxon>
        <taxon>Strongyloidea</taxon>
        <taxon>Ancylostomatidae</taxon>
        <taxon>Ancylostomatinae</taxon>
        <taxon>Ancylostoma</taxon>
    </lineage>
</organism>
<evidence type="ECO:0000256" key="2">
    <source>
        <dbReference type="SAM" id="Phobius"/>
    </source>
</evidence>
<dbReference type="Proteomes" id="UP000024635">
    <property type="component" value="Unassembled WGS sequence"/>
</dbReference>
<feature type="compositionally biased region" description="Polar residues" evidence="1">
    <location>
        <begin position="37"/>
        <end position="54"/>
    </location>
</feature>
<accession>A0A016T156</accession>